<comment type="subunit">
    <text evidence="4">Homotrimer.</text>
</comment>
<comment type="catalytic activity">
    <reaction evidence="12">
        <text>oxaloacetate + H(+) = pyruvate + CO2</text>
        <dbReference type="Rhea" id="RHEA:15641"/>
        <dbReference type="ChEBI" id="CHEBI:15361"/>
        <dbReference type="ChEBI" id="CHEBI:15378"/>
        <dbReference type="ChEBI" id="CHEBI:16452"/>
        <dbReference type="ChEBI" id="CHEBI:16526"/>
        <dbReference type="EC" id="4.1.1.112"/>
    </reaction>
</comment>
<evidence type="ECO:0000256" key="9">
    <source>
        <dbReference type="ARBA" id="ARBA00029596"/>
    </source>
</evidence>
<evidence type="ECO:0000256" key="6">
    <source>
        <dbReference type="ARBA" id="ARBA00012947"/>
    </source>
</evidence>
<evidence type="ECO:0000313" key="14">
    <source>
        <dbReference type="Proteomes" id="UP001601992"/>
    </source>
</evidence>
<proteinExistence type="inferred from homology"/>
<dbReference type="Proteomes" id="UP001601992">
    <property type="component" value="Unassembled WGS sequence"/>
</dbReference>
<evidence type="ECO:0000256" key="2">
    <source>
        <dbReference type="ARBA" id="ARBA00001968"/>
    </source>
</evidence>
<evidence type="ECO:0000256" key="5">
    <source>
        <dbReference type="ARBA" id="ARBA00012213"/>
    </source>
</evidence>
<keyword evidence="14" id="KW-1185">Reference proteome</keyword>
<evidence type="ECO:0000313" key="13">
    <source>
        <dbReference type="EMBL" id="MFF3573944.1"/>
    </source>
</evidence>
<evidence type="ECO:0000256" key="11">
    <source>
        <dbReference type="ARBA" id="ARBA00032305"/>
    </source>
</evidence>
<sequence>MTSEGTEDQPEEGDLIARAAALGAATLHEAAGKVGALPSGIRCLTTGLILAGRAVTVSGPPGDNLWLHRAVYAAEPGDVLVVEPGHHYEAGYWGEVLSTAARARGLAGLVIDGCVRDRDRLTDIGFPVFGRGFCIRGTSKYADGVGAVDEPLTLGEIVVHPGDFVMGDGDGVVVLPFDRLSEVVERSVVRQDEETRILAALTAGATTLELYGLPR</sequence>
<comment type="function">
    <text evidence="8">Catalyzes the aldol cleavage of 4-hydroxy-4-methyl-2-oxoglutarate (HMG) into 2 molecules of pyruvate. Also contains a secondary oxaloacetate (OAA) decarboxylase activity due to the common pyruvate enolate transition state formed following C-C bond cleavage in the retro-aldol and decarboxylation reactions.</text>
</comment>
<gene>
    <name evidence="13" type="ORF">ACFYXQ_39960</name>
</gene>
<evidence type="ECO:0000256" key="12">
    <source>
        <dbReference type="ARBA" id="ARBA00047973"/>
    </source>
</evidence>
<dbReference type="Gene3D" id="3.50.30.40">
    <property type="entry name" value="Ribonuclease E inhibitor RraA/RraA-like"/>
    <property type="match status" value="1"/>
</dbReference>
<dbReference type="PANTHER" id="PTHR33254:SF4">
    <property type="entry name" value="4-HYDROXY-4-METHYL-2-OXOGLUTARATE ALDOLASE 3-RELATED"/>
    <property type="match status" value="1"/>
</dbReference>
<dbReference type="PANTHER" id="PTHR33254">
    <property type="entry name" value="4-HYDROXY-4-METHYL-2-OXOGLUTARATE ALDOLASE 3-RELATED"/>
    <property type="match status" value="1"/>
</dbReference>
<evidence type="ECO:0000256" key="3">
    <source>
        <dbReference type="ARBA" id="ARBA00008621"/>
    </source>
</evidence>
<dbReference type="Pfam" id="PF03737">
    <property type="entry name" value="RraA-like"/>
    <property type="match status" value="1"/>
</dbReference>
<evidence type="ECO:0000256" key="1">
    <source>
        <dbReference type="ARBA" id="ARBA00001342"/>
    </source>
</evidence>
<comment type="catalytic activity">
    <reaction evidence="1">
        <text>4-hydroxy-4-methyl-2-oxoglutarate = 2 pyruvate</text>
        <dbReference type="Rhea" id="RHEA:22748"/>
        <dbReference type="ChEBI" id="CHEBI:15361"/>
        <dbReference type="ChEBI" id="CHEBI:58276"/>
        <dbReference type="EC" id="4.1.3.17"/>
    </reaction>
</comment>
<organism evidence="13 14">
    <name type="scientific">Nocardia jiangxiensis</name>
    <dbReference type="NCBI Taxonomy" id="282685"/>
    <lineage>
        <taxon>Bacteria</taxon>
        <taxon>Bacillati</taxon>
        <taxon>Actinomycetota</taxon>
        <taxon>Actinomycetes</taxon>
        <taxon>Mycobacteriales</taxon>
        <taxon>Nocardiaceae</taxon>
        <taxon>Nocardia</taxon>
    </lineage>
</organism>
<dbReference type="SUPFAM" id="SSF89562">
    <property type="entry name" value="RraA-like"/>
    <property type="match status" value="1"/>
</dbReference>
<dbReference type="InterPro" id="IPR036704">
    <property type="entry name" value="RraA/RraA-like_sf"/>
</dbReference>
<protein>
    <recommendedName>
        <fullName evidence="7">Putative 4-hydroxy-4-methyl-2-oxoglutarate aldolase</fullName>
        <ecNumber evidence="6">4.1.1.112</ecNumber>
        <ecNumber evidence="5">4.1.3.17</ecNumber>
    </recommendedName>
    <alternativeName>
        <fullName evidence="11">Oxaloacetate decarboxylase</fullName>
    </alternativeName>
    <alternativeName>
        <fullName evidence="9">Regulator of ribonuclease activity homolog</fullName>
    </alternativeName>
    <alternativeName>
        <fullName evidence="10">RraA-like protein</fullName>
    </alternativeName>
</protein>
<dbReference type="RefSeq" id="WP_040830582.1">
    <property type="nucleotide sequence ID" value="NZ_JBIAQY010000022.1"/>
</dbReference>
<comment type="cofactor">
    <cofactor evidence="2">
        <name>a divalent metal cation</name>
        <dbReference type="ChEBI" id="CHEBI:60240"/>
    </cofactor>
</comment>
<reference evidence="13 14" key="1">
    <citation type="submission" date="2024-10" db="EMBL/GenBank/DDBJ databases">
        <title>The Natural Products Discovery Center: Release of the First 8490 Sequenced Strains for Exploring Actinobacteria Biosynthetic Diversity.</title>
        <authorList>
            <person name="Kalkreuter E."/>
            <person name="Kautsar S.A."/>
            <person name="Yang D."/>
            <person name="Bader C.D."/>
            <person name="Teijaro C.N."/>
            <person name="Fluegel L."/>
            <person name="Davis C.M."/>
            <person name="Simpson J.R."/>
            <person name="Lauterbach L."/>
            <person name="Steele A.D."/>
            <person name="Gui C."/>
            <person name="Meng S."/>
            <person name="Li G."/>
            <person name="Viehrig K."/>
            <person name="Ye F."/>
            <person name="Su P."/>
            <person name="Kiefer A.F."/>
            <person name="Nichols A."/>
            <person name="Cepeda A.J."/>
            <person name="Yan W."/>
            <person name="Fan B."/>
            <person name="Jiang Y."/>
            <person name="Adhikari A."/>
            <person name="Zheng C.-J."/>
            <person name="Schuster L."/>
            <person name="Cowan T.M."/>
            <person name="Smanski M.J."/>
            <person name="Chevrette M.G."/>
            <person name="De Carvalho L.P.S."/>
            <person name="Shen B."/>
        </authorList>
    </citation>
    <scope>NUCLEOTIDE SEQUENCE [LARGE SCALE GENOMIC DNA]</scope>
    <source>
        <strain evidence="13 14">NPDC002593</strain>
    </source>
</reference>
<comment type="caution">
    <text evidence="13">The sequence shown here is derived from an EMBL/GenBank/DDBJ whole genome shotgun (WGS) entry which is preliminary data.</text>
</comment>
<dbReference type="CDD" id="cd16841">
    <property type="entry name" value="RraA_family"/>
    <property type="match status" value="1"/>
</dbReference>
<dbReference type="EC" id="4.1.3.17" evidence="5"/>
<name>A0ABW6SE84_9NOCA</name>
<dbReference type="InterPro" id="IPR005493">
    <property type="entry name" value="RraA/RraA-like"/>
</dbReference>
<comment type="similarity">
    <text evidence="3">Belongs to the class II aldolase/RraA-like family.</text>
</comment>
<accession>A0ABW6SE84</accession>
<dbReference type="EMBL" id="JBIAQY010000022">
    <property type="protein sequence ID" value="MFF3573944.1"/>
    <property type="molecule type" value="Genomic_DNA"/>
</dbReference>
<evidence type="ECO:0000256" key="7">
    <source>
        <dbReference type="ARBA" id="ARBA00016549"/>
    </source>
</evidence>
<evidence type="ECO:0000256" key="10">
    <source>
        <dbReference type="ARBA" id="ARBA00030169"/>
    </source>
</evidence>
<dbReference type="EC" id="4.1.1.112" evidence="6"/>
<evidence type="ECO:0000256" key="8">
    <source>
        <dbReference type="ARBA" id="ARBA00025046"/>
    </source>
</evidence>
<evidence type="ECO:0000256" key="4">
    <source>
        <dbReference type="ARBA" id="ARBA00011233"/>
    </source>
</evidence>